<dbReference type="PANTHER" id="PTHR32266:SF12">
    <property type="entry name" value="NICOTIANAMINE SYNTHASE 3"/>
    <property type="match status" value="1"/>
</dbReference>
<dbReference type="PANTHER" id="PTHR32266">
    <property type="entry name" value="NICOTIANAMINE SYNTHASE 3"/>
    <property type="match status" value="1"/>
</dbReference>
<reference evidence="3 4" key="1">
    <citation type="submission" date="2016-08" db="EMBL/GenBank/DDBJ databases">
        <title>Complete genome sequence of Fictibacillus arsenicus G25-54, a strain with toxicity to nematodes and a potential arsenic-resistance activity.</title>
        <authorList>
            <person name="Zheng Z."/>
        </authorList>
    </citation>
    <scope>NUCLEOTIDE SEQUENCE [LARGE SCALE GENOMIC DNA]</scope>
    <source>
        <strain evidence="3 4">G25-54</strain>
    </source>
</reference>
<keyword evidence="4" id="KW-1185">Reference proteome</keyword>
<accession>A0A1B1Z279</accession>
<dbReference type="Pfam" id="PF03059">
    <property type="entry name" value="NAS"/>
    <property type="match status" value="1"/>
</dbReference>
<dbReference type="SUPFAM" id="SSF53335">
    <property type="entry name" value="S-adenosyl-L-methionine-dependent methyltransferases"/>
    <property type="match status" value="1"/>
</dbReference>
<keyword evidence="2" id="KW-0949">S-adenosyl-L-methionine</keyword>
<dbReference type="EMBL" id="CP016761">
    <property type="protein sequence ID" value="ANX11540.1"/>
    <property type="molecule type" value="Genomic_DNA"/>
</dbReference>
<dbReference type="RefSeq" id="WP_066287462.1">
    <property type="nucleotide sequence ID" value="NZ_CP016761.1"/>
</dbReference>
<dbReference type="Proteomes" id="UP000077412">
    <property type="component" value="Chromosome"/>
</dbReference>
<proteinExistence type="predicted"/>
<dbReference type="GO" id="GO:0030418">
    <property type="term" value="P:nicotianamine biosynthetic process"/>
    <property type="evidence" value="ECO:0007669"/>
    <property type="project" value="InterPro"/>
</dbReference>
<gene>
    <name evidence="3" type="ORF">ABE41_005930</name>
</gene>
<evidence type="ECO:0000256" key="2">
    <source>
        <dbReference type="ARBA" id="ARBA00022691"/>
    </source>
</evidence>
<protein>
    <submittedName>
        <fullName evidence="3">Uncharacterized protein</fullName>
    </submittedName>
</protein>
<dbReference type="Gene3D" id="3.40.50.150">
    <property type="entry name" value="Vaccinia Virus protein VP39"/>
    <property type="match status" value="1"/>
</dbReference>
<name>A0A1B1Z279_9BACL</name>
<keyword evidence="1" id="KW-0808">Transferase</keyword>
<dbReference type="InterPro" id="IPR004298">
    <property type="entry name" value="Nicotian_synth"/>
</dbReference>
<dbReference type="KEGG" id="far:ABE41_005930"/>
<dbReference type="AlphaFoldDB" id="A0A1B1Z279"/>
<dbReference type="STRING" id="255247.ABE41_005930"/>
<evidence type="ECO:0000313" key="4">
    <source>
        <dbReference type="Proteomes" id="UP000077412"/>
    </source>
</evidence>
<sequence>MKERFQLLLSLKVIEYEINELSEFAKECDECFDLLKTKLDSLHHFMTDTNNITLWQEWGEDQDILSFSEKVREASVRALCQMEKYQSMRSCNHQLNASEYISELSRSVKQELEDLKINSDSKVLFIGSGAFPVSALTIASEKSAEVYCVDIDQEAVVMGERVAEITGLKSLVNFSGKELKNLAFAKKATHVVIASLVKNKPDVLRELKDLLPSRTQVIIRYGNGLKSIFNYPLETDLSRDWELRKVNRIDGIYDTMILQKQRVNT</sequence>
<dbReference type="OrthoDB" id="1956540at2"/>
<dbReference type="InterPro" id="IPR029063">
    <property type="entry name" value="SAM-dependent_MTases_sf"/>
</dbReference>
<evidence type="ECO:0000313" key="3">
    <source>
        <dbReference type="EMBL" id="ANX11540.1"/>
    </source>
</evidence>
<dbReference type="GO" id="GO:0030410">
    <property type="term" value="F:nicotianamine synthase activity"/>
    <property type="evidence" value="ECO:0007669"/>
    <property type="project" value="InterPro"/>
</dbReference>
<evidence type="ECO:0000256" key="1">
    <source>
        <dbReference type="ARBA" id="ARBA00022679"/>
    </source>
</evidence>
<organism evidence="3 4">
    <name type="scientific">Fictibacillus arsenicus</name>
    <dbReference type="NCBI Taxonomy" id="255247"/>
    <lineage>
        <taxon>Bacteria</taxon>
        <taxon>Bacillati</taxon>
        <taxon>Bacillota</taxon>
        <taxon>Bacilli</taxon>
        <taxon>Bacillales</taxon>
        <taxon>Fictibacillaceae</taxon>
        <taxon>Fictibacillus</taxon>
    </lineage>
</organism>